<protein>
    <submittedName>
        <fullName evidence="2">Uncharacterized protein</fullName>
    </submittedName>
</protein>
<feature type="region of interest" description="Disordered" evidence="1">
    <location>
        <begin position="87"/>
        <end position="137"/>
    </location>
</feature>
<organism evidence="2 3">
    <name type="scientific">Portunus trituberculatus</name>
    <name type="common">Swimming crab</name>
    <name type="synonym">Neptunus trituberculatus</name>
    <dbReference type="NCBI Taxonomy" id="210409"/>
    <lineage>
        <taxon>Eukaryota</taxon>
        <taxon>Metazoa</taxon>
        <taxon>Ecdysozoa</taxon>
        <taxon>Arthropoda</taxon>
        <taxon>Crustacea</taxon>
        <taxon>Multicrustacea</taxon>
        <taxon>Malacostraca</taxon>
        <taxon>Eumalacostraca</taxon>
        <taxon>Eucarida</taxon>
        <taxon>Decapoda</taxon>
        <taxon>Pleocyemata</taxon>
        <taxon>Brachyura</taxon>
        <taxon>Eubrachyura</taxon>
        <taxon>Portunoidea</taxon>
        <taxon>Portunidae</taxon>
        <taxon>Portuninae</taxon>
        <taxon>Portunus</taxon>
    </lineage>
</organism>
<proteinExistence type="predicted"/>
<accession>A0A5B7H1W3</accession>
<dbReference type="AlphaFoldDB" id="A0A5B7H1W3"/>
<feature type="compositionally biased region" description="Low complexity" evidence="1">
    <location>
        <begin position="99"/>
        <end position="112"/>
    </location>
</feature>
<dbReference type="Proteomes" id="UP000324222">
    <property type="component" value="Unassembled WGS sequence"/>
</dbReference>
<gene>
    <name evidence="2" type="ORF">E2C01_058017</name>
</gene>
<sequence>MFGLVYFPDAPVPLTPRDRRRRREGGREGGSRVSLCRPVMFIHLHLLLLSPSSPQHLPRYCSLCCFEKWDGHESQVLALLPSESERILSDLPSPDPHHSSSPTRASEPSSSTNGVAGSSADPPTRSDELQEELEAII</sequence>
<reference evidence="2 3" key="1">
    <citation type="submission" date="2019-05" db="EMBL/GenBank/DDBJ databases">
        <title>Another draft genome of Portunus trituberculatus and its Hox gene families provides insights of decapod evolution.</title>
        <authorList>
            <person name="Jeong J.-H."/>
            <person name="Song I."/>
            <person name="Kim S."/>
            <person name="Choi T."/>
            <person name="Kim D."/>
            <person name="Ryu S."/>
            <person name="Kim W."/>
        </authorList>
    </citation>
    <scope>NUCLEOTIDE SEQUENCE [LARGE SCALE GENOMIC DNA]</scope>
    <source>
        <tissue evidence="2">Muscle</tissue>
    </source>
</reference>
<name>A0A5B7H1W3_PORTR</name>
<comment type="caution">
    <text evidence="2">The sequence shown here is derived from an EMBL/GenBank/DDBJ whole genome shotgun (WGS) entry which is preliminary data.</text>
</comment>
<dbReference type="EMBL" id="VSRR010021404">
    <property type="protein sequence ID" value="MPC63909.1"/>
    <property type="molecule type" value="Genomic_DNA"/>
</dbReference>
<evidence type="ECO:0000313" key="3">
    <source>
        <dbReference type="Proteomes" id="UP000324222"/>
    </source>
</evidence>
<keyword evidence="3" id="KW-1185">Reference proteome</keyword>
<evidence type="ECO:0000256" key="1">
    <source>
        <dbReference type="SAM" id="MobiDB-lite"/>
    </source>
</evidence>
<evidence type="ECO:0000313" key="2">
    <source>
        <dbReference type="EMBL" id="MPC63909.1"/>
    </source>
</evidence>